<keyword evidence="5" id="KW-1185">Reference proteome</keyword>
<dbReference type="PANTHER" id="PTHR46118:SF4">
    <property type="entry name" value="PROTEIN ABHD11"/>
    <property type="match status" value="1"/>
</dbReference>
<dbReference type="Gene3D" id="3.40.50.1820">
    <property type="entry name" value="alpha/beta hydrolase"/>
    <property type="match status" value="1"/>
</dbReference>
<reference evidence="4 5" key="1">
    <citation type="journal article" date="2023" name="Commun. Biol.">
        <title>Genome analysis of Parmales, the sister group of diatoms, reveals the evolutionary specialization of diatoms from phago-mixotrophs to photoautotrophs.</title>
        <authorList>
            <person name="Ban H."/>
            <person name="Sato S."/>
            <person name="Yoshikawa S."/>
            <person name="Yamada K."/>
            <person name="Nakamura Y."/>
            <person name="Ichinomiya M."/>
            <person name="Sato N."/>
            <person name="Blanc-Mathieu R."/>
            <person name="Endo H."/>
            <person name="Kuwata A."/>
            <person name="Ogata H."/>
        </authorList>
    </citation>
    <scope>NUCLEOTIDE SEQUENCE [LARGE SCALE GENOMIC DNA]</scope>
</reference>
<evidence type="ECO:0000313" key="5">
    <source>
        <dbReference type="Proteomes" id="UP001165060"/>
    </source>
</evidence>
<comment type="similarity">
    <text evidence="1">Belongs to the AB hydrolase superfamily.</text>
</comment>
<gene>
    <name evidence="4" type="ORF">TeGR_g7460</name>
</gene>
<keyword evidence="2" id="KW-0378">Hydrolase</keyword>
<comment type="caution">
    <text evidence="4">The sequence shown here is derived from an EMBL/GenBank/DDBJ whole genome shotgun (WGS) entry which is preliminary data.</text>
</comment>
<evidence type="ECO:0000256" key="1">
    <source>
        <dbReference type="ARBA" id="ARBA00008645"/>
    </source>
</evidence>
<dbReference type="EMBL" id="BRYB01001405">
    <property type="protein sequence ID" value="GMI25039.1"/>
    <property type="molecule type" value="Genomic_DNA"/>
</dbReference>
<protein>
    <recommendedName>
        <fullName evidence="3">AB hydrolase-1 domain-containing protein</fullName>
    </recommendedName>
</protein>
<proteinExistence type="inferred from homology"/>
<dbReference type="Proteomes" id="UP001165060">
    <property type="component" value="Unassembled WGS sequence"/>
</dbReference>
<dbReference type="InterPro" id="IPR029058">
    <property type="entry name" value="AB_hydrolase_fold"/>
</dbReference>
<dbReference type="PANTHER" id="PTHR46118">
    <property type="entry name" value="PROTEIN ABHD11"/>
    <property type="match status" value="1"/>
</dbReference>
<sequence length="208" mass="21903">MSLGELASDVAEWLRAHDVRECVLAGHSLGGKVAMALCLGPDAGLAGGLIVLDIAPAEYEAGDGTRWGEIGDLFEALSALPIEGCSSKKEADALLAASVPDPSLRSFVLTNAVKTPAGSLAWRCNLPAIAASLPTLAAFSLPAPPAPYAGDAFWINGGSSRYVRARELPRIGELFPRHKIATVRGAGHWVHAEREGDVLKLVRSFLER</sequence>
<dbReference type="Pfam" id="PF12697">
    <property type="entry name" value="Abhydrolase_6"/>
    <property type="match status" value="1"/>
</dbReference>
<evidence type="ECO:0000313" key="4">
    <source>
        <dbReference type="EMBL" id="GMI25039.1"/>
    </source>
</evidence>
<feature type="domain" description="AB hydrolase-1" evidence="3">
    <location>
        <begin position="7"/>
        <end position="197"/>
    </location>
</feature>
<evidence type="ECO:0000256" key="2">
    <source>
        <dbReference type="ARBA" id="ARBA00022801"/>
    </source>
</evidence>
<name>A0ABQ6MEV5_9STRA</name>
<accession>A0ABQ6MEV5</accession>
<organism evidence="4 5">
    <name type="scientific">Tetraparma gracilis</name>
    <dbReference type="NCBI Taxonomy" id="2962635"/>
    <lineage>
        <taxon>Eukaryota</taxon>
        <taxon>Sar</taxon>
        <taxon>Stramenopiles</taxon>
        <taxon>Ochrophyta</taxon>
        <taxon>Bolidophyceae</taxon>
        <taxon>Parmales</taxon>
        <taxon>Triparmaceae</taxon>
        <taxon>Tetraparma</taxon>
    </lineage>
</organism>
<dbReference type="SUPFAM" id="SSF53474">
    <property type="entry name" value="alpha/beta-Hydrolases"/>
    <property type="match status" value="1"/>
</dbReference>
<evidence type="ECO:0000259" key="3">
    <source>
        <dbReference type="Pfam" id="PF12697"/>
    </source>
</evidence>
<dbReference type="InterPro" id="IPR000073">
    <property type="entry name" value="AB_hydrolase_1"/>
</dbReference>